<sequence length="116" mass="13110">MKKIALLLLPLSLLFSCNDTPVAPGKNFDTVLQTTTGDTLVKYHSGGFFEAYIISSNSYLNSKWTLSKETDKVIPQVARGRIWEDCSRITNGFDQFPAFEIEEMQTSPLDIYDCDF</sequence>
<protein>
    <recommendedName>
        <fullName evidence="4">Lipoprotein</fullName>
    </recommendedName>
</protein>
<keyword evidence="3" id="KW-1185">Reference proteome</keyword>
<accession>A0AAX1N188</accession>
<evidence type="ECO:0008006" key="4">
    <source>
        <dbReference type="Google" id="ProtNLM"/>
    </source>
</evidence>
<evidence type="ECO:0000313" key="3">
    <source>
        <dbReference type="Proteomes" id="UP000678679"/>
    </source>
</evidence>
<dbReference type="EMBL" id="CP076132">
    <property type="protein sequence ID" value="QWG01245.1"/>
    <property type="molecule type" value="Genomic_DNA"/>
</dbReference>
<dbReference type="RefSeq" id="WP_169662768.1">
    <property type="nucleotide sequence ID" value="NZ_CP076132.1"/>
</dbReference>
<dbReference type="PROSITE" id="PS51257">
    <property type="entry name" value="PROKAR_LIPOPROTEIN"/>
    <property type="match status" value="1"/>
</dbReference>
<evidence type="ECO:0000313" key="2">
    <source>
        <dbReference type="EMBL" id="QWG01245.1"/>
    </source>
</evidence>
<keyword evidence="1" id="KW-0732">Signal</keyword>
<evidence type="ECO:0000256" key="1">
    <source>
        <dbReference type="SAM" id="SignalP"/>
    </source>
</evidence>
<proteinExistence type="predicted"/>
<feature type="chain" id="PRO_5043802320" description="Lipoprotein" evidence="1">
    <location>
        <begin position="19"/>
        <end position="116"/>
    </location>
</feature>
<dbReference type="Proteomes" id="UP000678679">
    <property type="component" value="Chromosome 1"/>
</dbReference>
<dbReference type="AlphaFoldDB" id="A0AAX1N188"/>
<feature type="signal peptide" evidence="1">
    <location>
        <begin position="1"/>
        <end position="18"/>
    </location>
</feature>
<reference evidence="2 3" key="1">
    <citation type="submission" date="2021-05" db="EMBL/GenBank/DDBJ databases">
        <title>Comparative genomic studies on the polysaccharide-degrading batcterial strains of the Flammeovirga genus.</title>
        <authorList>
            <person name="Zewei F."/>
            <person name="Zheng Z."/>
            <person name="Yu L."/>
            <person name="Ruyue G."/>
            <person name="Yanhong M."/>
            <person name="Yuanyuan C."/>
            <person name="Jingyan G."/>
            <person name="Wenjun H."/>
        </authorList>
    </citation>
    <scope>NUCLEOTIDE SEQUENCE [LARGE SCALE GENOMIC DNA]</scope>
    <source>
        <strain evidence="2 3">NBRC:100898</strain>
    </source>
</reference>
<organism evidence="2 3">
    <name type="scientific">Flammeovirga yaeyamensis</name>
    <dbReference type="NCBI Taxonomy" id="367791"/>
    <lineage>
        <taxon>Bacteria</taxon>
        <taxon>Pseudomonadati</taxon>
        <taxon>Bacteroidota</taxon>
        <taxon>Cytophagia</taxon>
        <taxon>Cytophagales</taxon>
        <taxon>Flammeovirgaceae</taxon>
        <taxon>Flammeovirga</taxon>
    </lineage>
</organism>
<gene>
    <name evidence="2" type="ORF">KMW28_16505</name>
</gene>
<name>A0AAX1N188_9BACT</name>
<dbReference type="KEGG" id="fya:KMW28_16505"/>